<evidence type="ECO:0000256" key="8">
    <source>
        <dbReference type="ARBA" id="ARBA00023288"/>
    </source>
</evidence>
<evidence type="ECO:0000256" key="3">
    <source>
        <dbReference type="ARBA" id="ARBA00008725"/>
    </source>
</evidence>
<dbReference type="PANTHER" id="PTHR30570">
    <property type="entry name" value="PERIPLASMIC PHOSPHATE BINDING COMPONENT OF PHOSPHATE ABC TRANSPORTER"/>
    <property type="match status" value="1"/>
</dbReference>
<dbReference type="Gene3D" id="3.40.190.10">
    <property type="entry name" value="Periplasmic binding protein-like II"/>
    <property type="match status" value="3"/>
</dbReference>
<proteinExistence type="inferred from homology"/>
<dbReference type="InterPro" id="IPR024370">
    <property type="entry name" value="PBP_domain"/>
</dbReference>
<accession>A0ABT1EDW2</accession>
<dbReference type="Proteomes" id="UP001523565">
    <property type="component" value="Unassembled WGS sequence"/>
</dbReference>
<sequence>MKRRIVVSLLVAAIAAVNLTGCQKSVQAGSDGAEVLSGDITVISREEGSGTRGAFVELIGIEEKIDGEKVDQTTPDAQITNSTSVMMTTVAEDENALGYISLGSLNDTVKAIKVDGAAATEENIKKGTYKVARPFNVVRKEGNKNAVVDDFIDFIYSEDGQALVSDNGYIPTLESVVFESAKPKGKAVIGGSSSVSPLMEKLIEAYQTINPQASLELQTTDSTTGVSSTLDGSYDLGMASREIKAEEINKGAIPLAIATDGIAVIVNKRNSLEDITSTDLRAIYVGEILAWDEIVR</sequence>
<evidence type="ECO:0000256" key="2">
    <source>
        <dbReference type="ARBA" id="ARBA00004193"/>
    </source>
</evidence>
<keyword evidence="8" id="KW-0449">Lipoprotein</keyword>
<feature type="domain" description="PBP" evidence="9">
    <location>
        <begin position="38"/>
        <end position="158"/>
    </location>
</feature>
<dbReference type="Pfam" id="PF12849">
    <property type="entry name" value="PBP_like_2"/>
    <property type="match status" value="2"/>
</dbReference>
<gene>
    <name evidence="10" type="ORF">NK118_01265</name>
</gene>
<dbReference type="InterPro" id="IPR050811">
    <property type="entry name" value="Phosphate_ABC_transporter"/>
</dbReference>
<evidence type="ECO:0000256" key="6">
    <source>
        <dbReference type="ARBA" id="ARBA00022729"/>
    </source>
</evidence>
<comment type="similarity">
    <text evidence="3">Belongs to the PstS family.</text>
</comment>
<keyword evidence="5" id="KW-0813">Transport</keyword>
<keyword evidence="7" id="KW-0564">Palmitate</keyword>
<comment type="caution">
    <text evidence="10">The sequence shown here is derived from an EMBL/GenBank/DDBJ whole genome shotgun (WGS) entry which is preliminary data.</text>
</comment>
<comment type="subcellular location">
    <subcellularLocation>
        <location evidence="2">Cell membrane</location>
        <topology evidence="2">Lipid-anchor</topology>
    </subcellularLocation>
</comment>
<comment type="subunit">
    <text evidence="4">The complex is composed of two ATP-binding proteins (PstB), two transmembrane proteins (PstC and PstA) and a solute-binding protein (PstS).</text>
</comment>
<evidence type="ECO:0000256" key="7">
    <source>
        <dbReference type="ARBA" id="ARBA00023139"/>
    </source>
</evidence>
<dbReference type="EMBL" id="JAMZFV010000001">
    <property type="protein sequence ID" value="MCP1108878.1"/>
    <property type="molecule type" value="Genomic_DNA"/>
</dbReference>
<dbReference type="SUPFAM" id="SSF53850">
    <property type="entry name" value="Periplasmic binding protein-like II"/>
    <property type="match status" value="2"/>
</dbReference>
<evidence type="ECO:0000256" key="5">
    <source>
        <dbReference type="ARBA" id="ARBA00022592"/>
    </source>
</evidence>
<evidence type="ECO:0000256" key="1">
    <source>
        <dbReference type="ARBA" id="ARBA00002841"/>
    </source>
</evidence>
<organism evidence="10 11">
    <name type="scientific">Ohessyouella blattaphilus</name>
    <dbReference type="NCBI Taxonomy" id="2949333"/>
    <lineage>
        <taxon>Bacteria</taxon>
        <taxon>Bacillati</taxon>
        <taxon>Bacillota</taxon>
        <taxon>Clostridia</taxon>
        <taxon>Lachnospirales</taxon>
        <taxon>Lachnospiraceae</taxon>
        <taxon>Ohessyouella</taxon>
    </lineage>
</organism>
<dbReference type="RefSeq" id="WP_262067782.1">
    <property type="nucleotide sequence ID" value="NZ_JAMXOC010000001.1"/>
</dbReference>
<keyword evidence="5" id="KW-0592">Phosphate transport</keyword>
<evidence type="ECO:0000256" key="4">
    <source>
        <dbReference type="ARBA" id="ARBA00011529"/>
    </source>
</evidence>
<reference evidence="10 11" key="1">
    <citation type="journal article" date="2022" name="Genome Biol. Evol.">
        <title>Host diet, physiology and behaviors set the stage for Lachnospiraceae cladogenesis.</title>
        <authorList>
            <person name="Vera-Ponce De Leon A."/>
            <person name="Schneider M."/>
            <person name="Jahnes B.C."/>
            <person name="Sadowski V."/>
            <person name="Camuy-Velez L.A."/>
            <person name="Duan J."/>
            <person name="Sabree Z.L."/>
        </authorList>
    </citation>
    <scope>NUCLEOTIDE SEQUENCE [LARGE SCALE GENOMIC DNA]</scope>
    <source>
        <strain evidence="10 11">PAL227</strain>
    </source>
</reference>
<feature type="domain" description="PBP" evidence="9">
    <location>
        <begin position="180"/>
        <end position="293"/>
    </location>
</feature>
<keyword evidence="11" id="KW-1185">Reference proteome</keyword>
<evidence type="ECO:0000259" key="9">
    <source>
        <dbReference type="Pfam" id="PF12849"/>
    </source>
</evidence>
<evidence type="ECO:0000313" key="11">
    <source>
        <dbReference type="Proteomes" id="UP001523565"/>
    </source>
</evidence>
<evidence type="ECO:0000313" key="10">
    <source>
        <dbReference type="EMBL" id="MCP1108878.1"/>
    </source>
</evidence>
<comment type="function">
    <text evidence="1">Part of the ABC transporter complex PstSACB involved in phosphate import.</text>
</comment>
<protein>
    <submittedName>
        <fullName evidence="10">Substrate-binding domain-containing protein</fullName>
    </submittedName>
</protein>
<name>A0ABT1EDW2_9FIRM</name>
<dbReference type="PANTHER" id="PTHR30570:SF1">
    <property type="entry name" value="PHOSPHATE-BINDING PROTEIN PSTS"/>
    <property type="match status" value="1"/>
</dbReference>
<keyword evidence="6" id="KW-0732">Signal</keyword>